<comment type="caution">
    <text evidence="1">The sequence shown here is derived from an EMBL/GenBank/DDBJ whole genome shotgun (WGS) entry which is preliminary data.</text>
</comment>
<dbReference type="RefSeq" id="WP_036098716.1">
    <property type="nucleotide sequence ID" value="NZ_AODF01000076.1"/>
</dbReference>
<dbReference type="Proteomes" id="UP000019249">
    <property type="component" value="Unassembled WGS sequence"/>
</dbReference>
<reference evidence="1 2" key="1">
    <citation type="journal article" date="2014" name="Int. J. Syst. Evol. Microbiol.">
        <title>Listeria floridensis sp. nov., Listeria aquatica sp. nov., Listeria cornellensis sp. nov., Listeria riparia sp. nov. and Listeria grandensis sp. nov., from agricultural and natural environments.</title>
        <authorList>
            <person name="den Bakker H.C."/>
            <person name="Warchocki S."/>
            <person name="Wright E.M."/>
            <person name="Allred A.F."/>
            <person name="Ahlstrom C."/>
            <person name="Manuel C.S."/>
            <person name="Stasiewicz M.J."/>
            <person name="Burrell A."/>
            <person name="Roof S."/>
            <person name="Strawn L."/>
            <person name="Fortes E.D."/>
            <person name="Nightingale K.K."/>
            <person name="Kephart D."/>
            <person name="Wiedmann M."/>
        </authorList>
    </citation>
    <scope>NUCLEOTIDE SEQUENCE [LARGE SCALE GENOMIC DNA]</scope>
    <source>
        <strain evidence="1 2">FSL S10-1187</strain>
    </source>
</reference>
<proteinExistence type="predicted"/>
<evidence type="ECO:0008006" key="3">
    <source>
        <dbReference type="Google" id="ProtNLM"/>
    </source>
</evidence>
<organism evidence="1 2">
    <name type="scientific">Listeria floridensis FSL S10-1187</name>
    <dbReference type="NCBI Taxonomy" id="1265817"/>
    <lineage>
        <taxon>Bacteria</taxon>
        <taxon>Bacillati</taxon>
        <taxon>Bacillota</taxon>
        <taxon>Bacilli</taxon>
        <taxon>Bacillales</taxon>
        <taxon>Listeriaceae</taxon>
        <taxon>Listeria</taxon>
    </lineage>
</organism>
<evidence type="ECO:0000313" key="2">
    <source>
        <dbReference type="Proteomes" id="UP000019249"/>
    </source>
</evidence>
<accession>A0ABP3AWE5</accession>
<protein>
    <recommendedName>
        <fullName evidence="3">DUF3168 domain-containing protein</fullName>
    </recommendedName>
</protein>
<name>A0ABP3AWE5_9LIST</name>
<evidence type="ECO:0000313" key="1">
    <source>
        <dbReference type="EMBL" id="EUJ23258.1"/>
    </source>
</evidence>
<dbReference type="EMBL" id="AODF01000076">
    <property type="protein sequence ID" value="EUJ23258.1"/>
    <property type="molecule type" value="Genomic_DNA"/>
</dbReference>
<sequence length="135" mass="15719">MALSNQIIIRDFIEKLLQVEVLNLYDGLELTPKMKPLIIVQSLNDALVYGSKTKLKDSVQQSELYQIILYPLTSRQQKEWSESIKDALIFHEFEEFEVEDSISVQEVYAETASDELNKHRAFISVTLLNRKSRRN</sequence>
<gene>
    <name evidence="1" type="ORF">MFLO_16100</name>
</gene>
<keyword evidence="2" id="KW-1185">Reference proteome</keyword>